<keyword evidence="5" id="KW-0472">Membrane</keyword>
<dbReference type="InterPro" id="IPR012902">
    <property type="entry name" value="N_methyl_site"/>
</dbReference>
<evidence type="ECO:0000313" key="7">
    <source>
        <dbReference type="Proteomes" id="UP000178235"/>
    </source>
</evidence>
<dbReference type="InterPro" id="IPR045584">
    <property type="entry name" value="Pilin-like"/>
</dbReference>
<dbReference type="PANTHER" id="PTHR30093:SF44">
    <property type="entry name" value="TYPE II SECRETION SYSTEM CORE PROTEIN G"/>
    <property type="match status" value="1"/>
</dbReference>
<dbReference type="GO" id="GO:0016020">
    <property type="term" value="C:membrane"/>
    <property type="evidence" value="ECO:0007669"/>
    <property type="project" value="UniProtKB-SubCell"/>
</dbReference>
<gene>
    <name evidence="6" type="ORF">A2738_02030</name>
</gene>
<accession>A0A1F6VF54</accession>
<comment type="subcellular location">
    <subcellularLocation>
        <location evidence="1">Membrane</location>
        <topology evidence="1">Single-pass membrane protein</topology>
    </subcellularLocation>
</comment>
<evidence type="ECO:0008006" key="8">
    <source>
        <dbReference type="Google" id="ProtNLM"/>
    </source>
</evidence>
<dbReference type="EMBL" id="MFTS01000004">
    <property type="protein sequence ID" value="OGI68224.1"/>
    <property type="molecule type" value="Genomic_DNA"/>
</dbReference>
<dbReference type="PROSITE" id="PS00409">
    <property type="entry name" value="PROKAR_NTER_METHYL"/>
    <property type="match status" value="1"/>
</dbReference>
<evidence type="ECO:0000256" key="4">
    <source>
        <dbReference type="ARBA" id="ARBA00022989"/>
    </source>
</evidence>
<evidence type="ECO:0000256" key="3">
    <source>
        <dbReference type="ARBA" id="ARBA00022692"/>
    </source>
</evidence>
<dbReference type="Pfam" id="PF07963">
    <property type="entry name" value="N_methyl"/>
    <property type="match status" value="1"/>
</dbReference>
<keyword evidence="3" id="KW-0812">Transmembrane</keyword>
<evidence type="ECO:0000256" key="5">
    <source>
        <dbReference type="ARBA" id="ARBA00023136"/>
    </source>
</evidence>
<comment type="caution">
    <text evidence="6">The sequence shown here is derived from an EMBL/GenBank/DDBJ whole genome shotgun (WGS) entry which is preliminary data.</text>
</comment>
<dbReference type="PANTHER" id="PTHR30093">
    <property type="entry name" value="GENERAL SECRETION PATHWAY PROTEIN G"/>
    <property type="match status" value="1"/>
</dbReference>
<sequence>MSNKNKKGFTLIELLVVVAIISLLASVVLASLKSAREKSRDTARAQTFKSIQNALELYRTDNGKYPNSITQCVNGCDIDPYNFPGGRPNLSSVLVAAYIDLSGAKLGAGPANDFYVGTANGDSYYMYFPPLTASLKNKNLGCGASFPGAGFYCVGMGK</sequence>
<dbReference type="Proteomes" id="UP000178235">
    <property type="component" value="Unassembled WGS sequence"/>
</dbReference>
<keyword evidence="4" id="KW-1133">Transmembrane helix</keyword>
<dbReference type="GO" id="GO:0015627">
    <property type="term" value="C:type II protein secretion system complex"/>
    <property type="evidence" value="ECO:0007669"/>
    <property type="project" value="InterPro"/>
</dbReference>
<organism evidence="6 7">
    <name type="scientific">Candidatus Nomurabacteria bacterium RIFCSPHIGHO2_01_FULL_42_15</name>
    <dbReference type="NCBI Taxonomy" id="1801742"/>
    <lineage>
        <taxon>Bacteria</taxon>
        <taxon>Candidatus Nomuraibacteriota</taxon>
    </lineage>
</organism>
<dbReference type="InterPro" id="IPR000983">
    <property type="entry name" value="Bac_GSPG_pilin"/>
</dbReference>
<dbReference type="NCBIfam" id="TIGR02532">
    <property type="entry name" value="IV_pilin_GFxxxE"/>
    <property type="match status" value="1"/>
</dbReference>
<proteinExistence type="predicted"/>
<dbReference type="SUPFAM" id="SSF54523">
    <property type="entry name" value="Pili subunits"/>
    <property type="match status" value="1"/>
</dbReference>
<dbReference type="GO" id="GO:0015628">
    <property type="term" value="P:protein secretion by the type II secretion system"/>
    <property type="evidence" value="ECO:0007669"/>
    <property type="project" value="InterPro"/>
</dbReference>
<evidence type="ECO:0000256" key="2">
    <source>
        <dbReference type="ARBA" id="ARBA00022481"/>
    </source>
</evidence>
<keyword evidence="2" id="KW-0488">Methylation</keyword>
<evidence type="ECO:0000256" key="1">
    <source>
        <dbReference type="ARBA" id="ARBA00004167"/>
    </source>
</evidence>
<dbReference type="AlphaFoldDB" id="A0A1F6VF54"/>
<dbReference type="Gene3D" id="3.30.700.10">
    <property type="entry name" value="Glycoprotein, Type 4 Pilin"/>
    <property type="match status" value="1"/>
</dbReference>
<name>A0A1F6VF54_9BACT</name>
<reference evidence="6 7" key="1">
    <citation type="journal article" date="2016" name="Nat. Commun.">
        <title>Thousands of microbial genomes shed light on interconnected biogeochemical processes in an aquifer system.</title>
        <authorList>
            <person name="Anantharaman K."/>
            <person name="Brown C.T."/>
            <person name="Hug L.A."/>
            <person name="Sharon I."/>
            <person name="Castelle C.J."/>
            <person name="Probst A.J."/>
            <person name="Thomas B.C."/>
            <person name="Singh A."/>
            <person name="Wilkins M.J."/>
            <person name="Karaoz U."/>
            <person name="Brodie E.L."/>
            <person name="Williams K.H."/>
            <person name="Hubbard S.S."/>
            <person name="Banfield J.F."/>
        </authorList>
    </citation>
    <scope>NUCLEOTIDE SEQUENCE [LARGE SCALE GENOMIC DNA]</scope>
</reference>
<dbReference type="PRINTS" id="PR00813">
    <property type="entry name" value="BCTERIALGSPG"/>
</dbReference>
<evidence type="ECO:0000313" key="6">
    <source>
        <dbReference type="EMBL" id="OGI68224.1"/>
    </source>
</evidence>
<protein>
    <recommendedName>
        <fullName evidence="8">Type II secretion system protein GspG C-terminal domain-containing protein</fullName>
    </recommendedName>
</protein>